<keyword evidence="1" id="KW-0202">Cytokine</keyword>
<proteinExistence type="predicted"/>
<reference evidence="4" key="3">
    <citation type="submission" date="2025-09" db="UniProtKB">
        <authorList>
            <consortium name="Ensembl"/>
        </authorList>
    </citation>
    <scope>IDENTIFICATION</scope>
</reference>
<feature type="chain" id="PRO_5025597135" description="Chemokine interleukin-8-like domain-containing protein" evidence="2">
    <location>
        <begin position="21"/>
        <end position="96"/>
    </location>
</feature>
<evidence type="ECO:0000313" key="5">
    <source>
        <dbReference type="Proteomes" id="UP000472271"/>
    </source>
</evidence>
<keyword evidence="2" id="KW-0732">Signal</keyword>
<dbReference type="InParanoid" id="A0A673B693"/>
<dbReference type="GO" id="GO:0005615">
    <property type="term" value="C:extracellular space"/>
    <property type="evidence" value="ECO:0007669"/>
    <property type="project" value="UniProtKB-KW"/>
</dbReference>
<feature type="signal peptide" evidence="2">
    <location>
        <begin position="1"/>
        <end position="20"/>
    </location>
</feature>
<dbReference type="GO" id="GO:0008009">
    <property type="term" value="F:chemokine activity"/>
    <property type="evidence" value="ECO:0007669"/>
    <property type="project" value="InterPro"/>
</dbReference>
<dbReference type="Proteomes" id="UP000472271">
    <property type="component" value="Chromosome 18"/>
</dbReference>
<sequence length="96" mass="11003">VVTSCIFVYFCVSTCVVVLSTDGDGRGQCCFTFFEKRIPRRHVTSYYMTDPECPVVAVVYVLPEVFMCLKVKIKDLQRHQTFSNSHNIVQIPLNFS</sequence>
<protein>
    <recommendedName>
        <fullName evidence="3">Chemokine interleukin-8-like domain-containing protein</fullName>
    </recommendedName>
</protein>
<evidence type="ECO:0000256" key="1">
    <source>
        <dbReference type="ARBA" id="ARBA00022514"/>
    </source>
</evidence>
<keyword evidence="5" id="KW-1185">Reference proteome</keyword>
<dbReference type="InterPro" id="IPR036048">
    <property type="entry name" value="Interleukin_8-like_sf"/>
</dbReference>
<dbReference type="GO" id="GO:0006955">
    <property type="term" value="P:immune response"/>
    <property type="evidence" value="ECO:0007669"/>
    <property type="project" value="InterPro"/>
</dbReference>
<accession>A0A673B693</accession>
<dbReference type="Gene3D" id="2.40.50.40">
    <property type="match status" value="1"/>
</dbReference>
<dbReference type="SUPFAM" id="SSF54117">
    <property type="entry name" value="Interleukin 8-like chemokines"/>
    <property type="match status" value="1"/>
</dbReference>
<feature type="domain" description="Chemokine interleukin-8-like" evidence="3">
    <location>
        <begin position="28"/>
        <end position="78"/>
    </location>
</feature>
<evidence type="ECO:0000313" key="4">
    <source>
        <dbReference type="Ensembl" id="ENSSORP00005037816.1"/>
    </source>
</evidence>
<dbReference type="InterPro" id="IPR001811">
    <property type="entry name" value="Chemokine_IL8-like_dom"/>
</dbReference>
<dbReference type="Ensembl" id="ENSSORT00005038803.1">
    <property type="protein sequence ID" value="ENSSORP00005037816.1"/>
    <property type="gene ID" value="ENSSORG00005017744.1"/>
</dbReference>
<evidence type="ECO:0000256" key="2">
    <source>
        <dbReference type="SAM" id="SignalP"/>
    </source>
</evidence>
<dbReference type="AlphaFoldDB" id="A0A673B693"/>
<reference evidence="4" key="1">
    <citation type="submission" date="2019-06" db="EMBL/GenBank/DDBJ databases">
        <authorList>
            <consortium name="Wellcome Sanger Institute Data Sharing"/>
        </authorList>
    </citation>
    <scope>NUCLEOTIDE SEQUENCE [LARGE SCALE GENOMIC DNA]</scope>
</reference>
<name>A0A673B693_9TELE</name>
<organism evidence="4 5">
    <name type="scientific">Sphaeramia orbicularis</name>
    <name type="common">orbiculate cardinalfish</name>
    <dbReference type="NCBI Taxonomy" id="375764"/>
    <lineage>
        <taxon>Eukaryota</taxon>
        <taxon>Metazoa</taxon>
        <taxon>Chordata</taxon>
        <taxon>Craniata</taxon>
        <taxon>Vertebrata</taxon>
        <taxon>Euteleostomi</taxon>
        <taxon>Actinopterygii</taxon>
        <taxon>Neopterygii</taxon>
        <taxon>Teleostei</taxon>
        <taxon>Neoteleostei</taxon>
        <taxon>Acanthomorphata</taxon>
        <taxon>Gobiaria</taxon>
        <taxon>Kurtiformes</taxon>
        <taxon>Apogonoidei</taxon>
        <taxon>Apogonidae</taxon>
        <taxon>Apogoninae</taxon>
        <taxon>Sphaeramia</taxon>
    </lineage>
</organism>
<dbReference type="Pfam" id="PF00048">
    <property type="entry name" value="IL8"/>
    <property type="match status" value="1"/>
</dbReference>
<reference evidence="4" key="2">
    <citation type="submission" date="2025-08" db="UniProtKB">
        <authorList>
            <consortium name="Ensembl"/>
        </authorList>
    </citation>
    <scope>IDENTIFICATION</scope>
</reference>
<evidence type="ECO:0000259" key="3">
    <source>
        <dbReference type="Pfam" id="PF00048"/>
    </source>
</evidence>